<feature type="transmembrane region" description="Helical" evidence="2">
    <location>
        <begin position="32"/>
        <end position="58"/>
    </location>
</feature>
<protein>
    <submittedName>
        <fullName evidence="3">DUF4230 domain-containing protein</fullName>
    </submittedName>
</protein>
<dbReference type="Proteomes" id="UP000664617">
    <property type="component" value="Unassembled WGS sequence"/>
</dbReference>
<organism evidence="3 4">
    <name type="scientific">Myceligenerans salitolerans</name>
    <dbReference type="NCBI Taxonomy" id="1230528"/>
    <lineage>
        <taxon>Bacteria</taxon>
        <taxon>Bacillati</taxon>
        <taxon>Actinomycetota</taxon>
        <taxon>Actinomycetes</taxon>
        <taxon>Micrococcales</taxon>
        <taxon>Promicromonosporaceae</taxon>
        <taxon>Myceligenerans</taxon>
    </lineage>
</organism>
<dbReference type="RefSeq" id="WP_207273698.1">
    <property type="nucleotide sequence ID" value="NZ_JAFMPK010000018.1"/>
</dbReference>
<proteinExistence type="predicted"/>
<evidence type="ECO:0000313" key="4">
    <source>
        <dbReference type="Proteomes" id="UP000664617"/>
    </source>
</evidence>
<keyword evidence="2" id="KW-0812">Transmembrane</keyword>
<evidence type="ECO:0000256" key="1">
    <source>
        <dbReference type="SAM" id="MobiDB-lite"/>
    </source>
</evidence>
<feature type="region of interest" description="Disordered" evidence="1">
    <location>
        <begin position="1"/>
        <end position="28"/>
    </location>
</feature>
<sequence length="256" mass="27190">MRTGTGDVDDRTAAAGRSGPPPRAGKGRRMPAWLAAILGAVAGLVLAAGIVAGVLAGLKDELRDAFVRVLLDDLNPFTTSEVDHSTEPVLLGMRDLARFVAADAEYEVLVDLEQDVRYLPGWLAGSRLALVVNGSVESYVDFSDLDPGAIEVSDDGTAVTVTVPAPQLADPRVDLAASHALSEDRGLVDRVGDLFDSNTDVRQEALAQGTDKIATAAEESGLTERARENTTKTLEVLVRSFGYETVTVEFEEPREG</sequence>
<accession>A0ABS3I579</accession>
<dbReference type="InterPro" id="IPR025324">
    <property type="entry name" value="DUF4230"/>
</dbReference>
<comment type="caution">
    <text evidence="3">The sequence shown here is derived from an EMBL/GenBank/DDBJ whole genome shotgun (WGS) entry which is preliminary data.</text>
</comment>
<evidence type="ECO:0000256" key="2">
    <source>
        <dbReference type="SAM" id="Phobius"/>
    </source>
</evidence>
<evidence type="ECO:0000313" key="3">
    <source>
        <dbReference type="EMBL" id="MBO0607771.1"/>
    </source>
</evidence>
<keyword evidence="4" id="KW-1185">Reference proteome</keyword>
<dbReference type="Pfam" id="PF14014">
    <property type="entry name" value="DUF4230"/>
    <property type="match status" value="1"/>
</dbReference>
<reference evidence="4" key="2">
    <citation type="submission" date="2023-07" db="EMBL/GenBank/DDBJ databases">
        <title>Myceligenerans salitolerans sp. nov., a halotolerant actinomycete isolated from a salt lake in Xinjiang, China.</title>
        <authorList>
            <person name="Guan T."/>
        </authorList>
    </citation>
    <scope>NUCLEOTIDE SEQUENCE [LARGE SCALE GENOMIC DNA]</scope>
    <source>
        <strain evidence="4">XHU 5031</strain>
    </source>
</reference>
<gene>
    <name evidence="3" type="ORF">J0911_01850</name>
</gene>
<keyword evidence="2" id="KW-1133">Transmembrane helix</keyword>
<dbReference type="EMBL" id="JAFMPK010000018">
    <property type="protein sequence ID" value="MBO0607771.1"/>
    <property type="molecule type" value="Genomic_DNA"/>
</dbReference>
<reference evidence="3 4" key="1">
    <citation type="submission" date="2021-03" db="EMBL/GenBank/DDBJ databases">
        <authorList>
            <person name="Xin L."/>
        </authorList>
    </citation>
    <scope>NUCLEOTIDE SEQUENCE [LARGE SCALE GENOMIC DNA]</scope>
    <source>
        <strain evidence="3 4">XHU 5031</strain>
    </source>
</reference>
<keyword evidence="2" id="KW-0472">Membrane</keyword>
<name>A0ABS3I579_9MICO</name>